<name>A0A0A9CXA9_ARUDO</name>
<evidence type="ECO:0000313" key="1">
    <source>
        <dbReference type="EMBL" id="JAD80241.1"/>
    </source>
</evidence>
<sequence length="38" mass="4440">MKVRSSYLVGWLAGFLFLSFSFSSHHPINHELLTYILQ</sequence>
<reference evidence="1" key="1">
    <citation type="submission" date="2014-09" db="EMBL/GenBank/DDBJ databases">
        <authorList>
            <person name="Magalhaes I.L.F."/>
            <person name="Oliveira U."/>
            <person name="Santos F.R."/>
            <person name="Vidigal T.H.D.A."/>
            <person name="Brescovit A.D."/>
            <person name="Santos A.J."/>
        </authorList>
    </citation>
    <scope>NUCLEOTIDE SEQUENCE</scope>
    <source>
        <tissue evidence="1">Shoot tissue taken approximately 20 cm above the soil surface</tissue>
    </source>
</reference>
<reference evidence="1" key="2">
    <citation type="journal article" date="2015" name="Data Brief">
        <title>Shoot transcriptome of the giant reed, Arundo donax.</title>
        <authorList>
            <person name="Barrero R.A."/>
            <person name="Guerrero F.D."/>
            <person name="Moolhuijzen P."/>
            <person name="Goolsby J.A."/>
            <person name="Tidwell J."/>
            <person name="Bellgard S.E."/>
            <person name="Bellgard M.I."/>
        </authorList>
    </citation>
    <scope>NUCLEOTIDE SEQUENCE</scope>
    <source>
        <tissue evidence="1">Shoot tissue taken approximately 20 cm above the soil surface</tissue>
    </source>
</reference>
<accession>A0A0A9CXA9</accession>
<proteinExistence type="predicted"/>
<protein>
    <submittedName>
        <fullName evidence="1">Uncharacterized protein</fullName>
    </submittedName>
</protein>
<organism evidence="1">
    <name type="scientific">Arundo donax</name>
    <name type="common">Giant reed</name>
    <name type="synonym">Donax arundinaceus</name>
    <dbReference type="NCBI Taxonomy" id="35708"/>
    <lineage>
        <taxon>Eukaryota</taxon>
        <taxon>Viridiplantae</taxon>
        <taxon>Streptophyta</taxon>
        <taxon>Embryophyta</taxon>
        <taxon>Tracheophyta</taxon>
        <taxon>Spermatophyta</taxon>
        <taxon>Magnoliopsida</taxon>
        <taxon>Liliopsida</taxon>
        <taxon>Poales</taxon>
        <taxon>Poaceae</taxon>
        <taxon>PACMAD clade</taxon>
        <taxon>Arundinoideae</taxon>
        <taxon>Arundineae</taxon>
        <taxon>Arundo</taxon>
    </lineage>
</organism>
<dbReference type="AlphaFoldDB" id="A0A0A9CXA9"/>
<dbReference type="EMBL" id="GBRH01217654">
    <property type="protein sequence ID" value="JAD80241.1"/>
    <property type="molecule type" value="Transcribed_RNA"/>
</dbReference>
<dbReference type="EMBL" id="GBRH01280433">
    <property type="protein sequence ID" value="JAD17462.1"/>
    <property type="molecule type" value="Transcribed_RNA"/>
</dbReference>